<protein>
    <submittedName>
        <fullName evidence="2">DUF6517 family protein</fullName>
    </submittedName>
</protein>
<accession>A0ABD5X2K4</accession>
<dbReference type="GeneID" id="79270253"/>
<gene>
    <name evidence="2" type="ORF">ACFQKD_16010</name>
</gene>
<feature type="region of interest" description="Disordered" evidence="1">
    <location>
        <begin position="27"/>
        <end position="54"/>
    </location>
</feature>
<evidence type="ECO:0000313" key="3">
    <source>
        <dbReference type="Proteomes" id="UP001596388"/>
    </source>
</evidence>
<comment type="caution">
    <text evidence="2">The sequence shown here is derived from an EMBL/GenBank/DDBJ whole genome shotgun (WGS) entry which is preliminary data.</text>
</comment>
<dbReference type="Pfam" id="PF20127">
    <property type="entry name" value="DUF6517"/>
    <property type="match status" value="1"/>
</dbReference>
<feature type="compositionally biased region" description="Polar residues" evidence="1">
    <location>
        <begin position="27"/>
        <end position="38"/>
    </location>
</feature>
<evidence type="ECO:0000313" key="2">
    <source>
        <dbReference type="EMBL" id="MFC7098811.1"/>
    </source>
</evidence>
<dbReference type="EMBL" id="JBHTAG010000003">
    <property type="protein sequence ID" value="MFC7098811.1"/>
    <property type="molecule type" value="Genomic_DNA"/>
</dbReference>
<dbReference type="PROSITE" id="PS51257">
    <property type="entry name" value="PROKAR_LIPOPROTEIN"/>
    <property type="match status" value="1"/>
</dbReference>
<evidence type="ECO:0000256" key="1">
    <source>
        <dbReference type="SAM" id="MobiDB-lite"/>
    </source>
</evidence>
<keyword evidence="3" id="KW-1185">Reference proteome</keyword>
<reference evidence="2 3" key="1">
    <citation type="journal article" date="2019" name="Int. J. Syst. Evol. Microbiol.">
        <title>The Global Catalogue of Microorganisms (GCM) 10K type strain sequencing project: providing services to taxonomists for standard genome sequencing and annotation.</title>
        <authorList>
            <consortium name="The Broad Institute Genomics Platform"/>
            <consortium name="The Broad Institute Genome Sequencing Center for Infectious Disease"/>
            <person name="Wu L."/>
            <person name="Ma J."/>
        </authorList>
    </citation>
    <scope>NUCLEOTIDE SEQUENCE [LARGE SCALE GENOMIC DNA]</scope>
    <source>
        <strain evidence="2 3">DT55</strain>
    </source>
</reference>
<dbReference type="Proteomes" id="UP001596388">
    <property type="component" value="Unassembled WGS sequence"/>
</dbReference>
<proteinExistence type="predicted"/>
<dbReference type="RefSeq" id="WP_276236644.1">
    <property type="nucleotide sequence ID" value="NZ_CP119989.1"/>
</dbReference>
<sequence>MDRRTFIGSVASAATVGLAGCSGSPTTFEASPADTTSAAAEETGYERQGTESQTISRDFAGTSVEAVNKVTTYEKTIDTVLGSVRAGVFAAVSTPAVEVAGETFNPVADYDTNELIGLLTSNYEGISNPTRVGESAVEILGESRTFVRYEATATFEGQQIDVFVHVTEALRDGADFVVPLVVYPTQLGQQGRDEAATLAGALRHPV</sequence>
<dbReference type="AlphaFoldDB" id="A0ABD5X2K4"/>
<dbReference type="InterPro" id="IPR045396">
    <property type="entry name" value="DUF6517"/>
</dbReference>
<organism evidence="2 3">
    <name type="scientific">Halobaculum marinum</name>
    <dbReference type="NCBI Taxonomy" id="3031996"/>
    <lineage>
        <taxon>Archaea</taxon>
        <taxon>Methanobacteriati</taxon>
        <taxon>Methanobacteriota</taxon>
        <taxon>Stenosarchaea group</taxon>
        <taxon>Halobacteria</taxon>
        <taxon>Halobacteriales</taxon>
        <taxon>Haloferacaceae</taxon>
        <taxon>Halobaculum</taxon>
    </lineage>
</organism>
<name>A0ABD5X2K4_9EURY</name>